<accession>A0A4R5UAR1</accession>
<dbReference type="OrthoDB" id="8277672at2"/>
<evidence type="ECO:0000313" key="6">
    <source>
        <dbReference type="EMBL" id="TDK31774.1"/>
    </source>
</evidence>
<comment type="subcellular location">
    <subcellularLocation>
        <location evidence="1">Cytoplasm</location>
    </subcellularLocation>
</comment>
<evidence type="ECO:0000256" key="4">
    <source>
        <dbReference type="ARBA" id="ARBA00022490"/>
    </source>
</evidence>
<gene>
    <name evidence="6" type="primary">recX</name>
    <name evidence="6" type="ORF">E2F50_19090</name>
</gene>
<comment type="caution">
    <text evidence="6">The sequence shown here is derived from an EMBL/GenBank/DDBJ whole genome shotgun (WGS) entry which is preliminary data.</text>
</comment>
<comment type="similarity">
    <text evidence="2">Belongs to the RecX family.</text>
</comment>
<evidence type="ECO:0000313" key="7">
    <source>
        <dbReference type="Proteomes" id="UP000295238"/>
    </source>
</evidence>
<dbReference type="Gene3D" id="1.10.10.10">
    <property type="entry name" value="Winged helix-like DNA-binding domain superfamily/Winged helix DNA-binding domain"/>
    <property type="match status" value="1"/>
</dbReference>
<dbReference type="EMBL" id="SMTL01000006">
    <property type="protein sequence ID" value="TDK31774.1"/>
    <property type="molecule type" value="Genomic_DNA"/>
</dbReference>
<organism evidence="6 7">
    <name type="scientific">Rhizobium deserti</name>
    <dbReference type="NCBI Taxonomy" id="2547961"/>
    <lineage>
        <taxon>Bacteria</taxon>
        <taxon>Pseudomonadati</taxon>
        <taxon>Pseudomonadota</taxon>
        <taxon>Alphaproteobacteria</taxon>
        <taxon>Hyphomicrobiales</taxon>
        <taxon>Rhizobiaceae</taxon>
        <taxon>Rhizobium/Agrobacterium group</taxon>
        <taxon>Rhizobium</taxon>
    </lineage>
</organism>
<sequence length="184" mass="20343">MADDEAQSDIPSARMMSWARNSAAYRLGKRMHTEKQLFDAISRKAREKFGEVTDAQVRALAESAVKFGYEIRALDDTAFAGIASRSGMRSGKSKRAIAQKLSLKGVARDTIEEAVVDADDFFAAVVLARKRGFGPFRKAMSDDDRRAKELFTFARAGFAFDIGKRVVAMSLDEAEEVLAKGRHL</sequence>
<feature type="domain" description="RecX second three-helical" evidence="5">
    <location>
        <begin position="75"/>
        <end position="114"/>
    </location>
</feature>
<evidence type="ECO:0000256" key="2">
    <source>
        <dbReference type="ARBA" id="ARBA00009695"/>
    </source>
</evidence>
<reference evidence="6 7" key="1">
    <citation type="submission" date="2019-03" db="EMBL/GenBank/DDBJ databases">
        <title>Rhizobium sp. nov., an bacterium isolated from biocrust in Mu Us Desert.</title>
        <authorList>
            <person name="Lixiong L."/>
        </authorList>
    </citation>
    <scope>NUCLEOTIDE SEQUENCE [LARGE SCALE GENOMIC DNA]</scope>
    <source>
        <strain evidence="6 7">SPY-1</strain>
    </source>
</reference>
<name>A0A4R5UAR1_9HYPH</name>
<dbReference type="NCBIfam" id="NF001060">
    <property type="entry name" value="PRK00117.4-4"/>
    <property type="match status" value="1"/>
</dbReference>
<protein>
    <recommendedName>
        <fullName evidence="3">Regulatory protein RecX</fullName>
    </recommendedName>
</protein>
<dbReference type="InterPro" id="IPR053924">
    <property type="entry name" value="RecX_HTH_2nd"/>
</dbReference>
<proteinExistence type="inferred from homology"/>
<dbReference type="Proteomes" id="UP000295238">
    <property type="component" value="Unassembled WGS sequence"/>
</dbReference>
<dbReference type="InterPro" id="IPR036388">
    <property type="entry name" value="WH-like_DNA-bd_sf"/>
</dbReference>
<evidence type="ECO:0000259" key="5">
    <source>
        <dbReference type="Pfam" id="PF02631"/>
    </source>
</evidence>
<dbReference type="RefSeq" id="WP_133317776.1">
    <property type="nucleotide sequence ID" value="NZ_SMTL01000006.1"/>
</dbReference>
<keyword evidence="7" id="KW-1185">Reference proteome</keyword>
<keyword evidence="4" id="KW-0963">Cytoplasm</keyword>
<dbReference type="GO" id="GO:0005737">
    <property type="term" value="C:cytoplasm"/>
    <property type="evidence" value="ECO:0007669"/>
    <property type="project" value="UniProtKB-SubCell"/>
</dbReference>
<evidence type="ECO:0000256" key="1">
    <source>
        <dbReference type="ARBA" id="ARBA00004496"/>
    </source>
</evidence>
<dbReference type="Pfam" id="PF02631">
    <property type="entry name" value="RecX_HTH2"/>
    <property type="match status" value="1"/>
</dbReference>
<evidence type="ECO:0000256" key="3">
    <source>
        <dbReference type="ARBA" id="ARBA00018111"/>
    </source>
</evidence>
<dbReference type="AlphaFoldDB" id="A0A4R5UAR1"/>